<dbReference type="Pfam" id="PF23247">
    <property type="entry name" value="LRR_RPS2"/>
    <property type="match status" value="1"/>
</dbReference>
<dbReference type="PANTHER" id="PTHR33463">
    <property type="entry name" value="NB-ARC DOMAIN-CONTAINING PROTEIN-RELATED"/>
    <property type="match status" value="1"/>
</dbReference>
<evidence type="ECO:0000256" key="3">
    <source>
        <dbReference type="ARBA" id="ARBA00022737"/>
    </source>
</evidence>
<proteinExistence type="inferred from homology"/>
<dbReference type="Pfam" id="PF00931">
    <property type="entry name" value="NB-ARC"/>
    <property type="match status" value="2"/>
</dbReference>
<evidence type="ECO:0000313" key="13">
    <source>
        <dbReference type="EMBL" id="GAY66646.1"/>
    </source>
</evidence>
<dbReference type="FunFam" id="1.10.10.10:FF:000322">
    <property type="entry name" value="Probable disease resistance protein At1g63360"/>
    <property type="match status" value="1"/>
</dbReference>
<dbReference type="InterPro" id="IPR027417">
    <property type="entry name" value="P-loop_NTPase"/>
</dbReference>
<sequence length="901" mass="102221">MGNVLQITCDGAIFNRCLDCFLGKVAYIRNLEDNVVALEKDLALLIAKRNDLMTRVVDAERQQMRRLDQVQVWLSSVEAVEAEAGELIRRRSQEIEKLCLGGYCSKNCKSSYKFGTQVAKQLRDVKKLMDGGDFERVAEKIPQPVVDERPTEPTVVGQQSQLEQVWKCLVEGSAGIIGLYGMGGVGKTTLLTHINNKFLQSSTDFDFVIWVVVSKDLQIEKIQESIGEKIGLLNDTWKNRRIEQKALDIFRILKKKKFVLLLDDIWQRVDLVKVGVPLPSPQKSSESKVKVGDPLPSPEKSSESKVVFTTRSEEVCGWMEAHQNFKVACLSHNDAWELFQQKVGEETLNWHPDILELARTVAKECGGLPLALITIGRAMACKKTPEEWKYAIDVLRTSSSQFAGLGNEVYPLLKFSYDYLPNDTIRSCLLYCSLYPEDCLISKENLIDCWIGDGFLNESVKFGVQKEGYHIVGILVHACLLEEVGDDDVKMHDVIRDMALWIACDIEKEKENYLVYAGAGLTEVPDVREWEKVRRLSLMENQIKVILGMPRCPHLLTLFLNNNVKLRISDGFLQYMSSLKVLSLSHNEVLFELPSDISRLVSLELLDLSNSRIRELPEELAALVNLKCLNLEYTFDLAKIPWNLISNFSMLHVLRMFGNAIRSGSFDGDELMVKELLGLKHLEVLSFTLRSSHALKSFLTSHQLRSCTQALLLHCFKDSLLDVSGLADLKQLNRLRIADCPELVELKIDYKGEAQQFCFQSLRVVVIDLCTGLKDLTFLVFASNLKSIEVRSCFAMEDIISVGKLADFPEVMANLNPFAKLQYLQLAGLPNLRSIYWKPLPFSHLKEMSVFNCDKLKKLPLDSNTAKECKLVICGEPDWWKELEWEDKATQDAFLPCFKSF</sequence>
<dbReference type="SUPFAM" id="SSF52540">
    <property type="entry name" value="P-loop containing nucleoside triphosphate hydrolases"/>
    <property type="match status" value="1"/>
</dbReference>
<dbReference type="GO" id="GO:0005524">
    <property type="term" value="F:ATP binding"/>
    <property type="evidence" value="ECO:0007669"/>
    <property type="project" value="UniProtKB-KW"/>
</dbReference>
<evidence type="ECO:0000256" key="2">
    <source>
        <dbReference type="ARBA" id="ARBA00022614"/>
    </source>
</evidence>
<evidence type="ECO:0000256" key="8">
    <source>
        <dbReference type="SAM" id="MobiDB-lite"/>
    </source>
</evidence>
<dbReference type="InterPro" id="IPR057135">
    <property type="entry name" value="At4g27190-like_LRR"/>
</dbReference>
<feature type="domain" description="Disease resistance protein winged helix" evidence="11">
    <location>
        <begin position="434"/>
        <end position="499"/>
    </location>
</feature>
<gene>
    <name evidence="13" type="ORF">CUMW_250450</name>
</gene>
<dbReference type="Gene3D" id="3.80.10.10">
    <property type="entry name" value="Ribonuclease Inhibitor"/>
    <property type="match status" value="2"/>
</dbReference>
<feature type="domain" description="Disease resistance R13L4/SHOC-2-like LRR" evidence="12">
    <location>
        <begin position="532"/>
        <end position="740"/>
    </location>
</feature>
<evidence type="ECO:0000256" key="6">
    <source>
        <dbReference type="ARBA" id="ARBA00022840"/>
    </source>
</evidence>
<keyword evidence="6" id="KW-0067">ATP-binding</keyword>
<evidence type="ECO:0000313" key="14">
    <source>
        <dbReference type="Proteomes" id="UP000236630"/>
    </source>
</evidence>
<feature type="domain" description="NB-ARC" evidence="9">
    <location>
        <begin position="159"/>
        <end position="283"/>
    </location>
</feature>
<evidence type="ECO:0000259" key="11">
    <source>
        <dbReference type="Pfam" id="PF23559"/>
    </source>
</evidence>
<dbReference type="Pfam" id="PF23559">
    <property type="entry name" value="WHD_DRP"/>
    <property type="match status" value="1"/>
</dbReference>
<evidence type="ECO:0000256" key="7">
    <source>
        <dbReference type="SAM" id="Coils"/>
    </source>
</evidence>
<evidence type="ECO:0000259" key="10">
    <source>
        <dbReference type="Pfam" id="PF23247"/>
    </source>
</evidence>
<accession>A0A2H5QPV0</accession>
<evidence type="ECO:0000256" key="4">
    <source>
        <dbReference type="ARBA" id="ARBA00022741"/>
    </source>
</evidence>
<dbReference type="AlphaFoldDB" id="A0A2H5QPV0"/>
<dbReference type="InterPro" id="IPR036388">
    <property type="entry name" value="WH-like_DNA-bd_sf"/>
</dbReference>
<keyword evidence="14" id="KW-1185">Reference proteome</keyword>
<dbReference type="InterPro" id="IPR055414">
    <property type="entry name" value="LRR_R13L4/SHOC2-like"/>
</dbReference>
<dbReference type="InterPro" id="IPR050905">
    <property type="entry name" value="Plant_NBS-LRR"/>
</dbReference>
<feature type="coiled-coil region" evidence="7">
    <location>
        <begin position="28"/>
        <end position="62"/>
    </location>
</feature>
<keyword evidence="2" id="KW-0433">Leucine-rich repeat</keyword>
<dbReference type="FunFam" id="1.10.8.430:FF:000003">
    <property type="entry name" value="Probable disease resistance protein At5g66910"/>
    <property type="match status" value="1"/>
</dbReference>
<comment type="caution">
    <text evidence="13">The sequence shown here is derived from an EMBL/GenBank/DDBJ whole genome shotgun (WGS) entry which is preliminary data.</text>
</comment>
<evidence type="ECO:0000259" key="12">
    <source>
        <dbReference type="Pfam" id="PF23598"/>
    </source>
</evidence>
<dbReference type="GO" id="GO:0043531">
    <property type="term" value="F:ADP binding"/>
    <property type="evidence" value="ECO:0007669"/>
    <property type="project" value="InterPro"/>
</dbReference>
<dbReference type="PANTHER" id="PTHR33463:SF220">
    <property type="entry name" value="NB-ARC DOMAIN-CONTAINING PROTEIN"/>
    <property type="match status" value="1"/>
</dbReference>
<dbReference type="SUPFAM" id="SSF52058">
    <property type="entry name" value="L domain-like"/>
    <property type="match status" value="1"/>
</dbReference>
<dbReference type="Gene3D" id="3.40.50.300">
    <property type="entry name" value="P-loop containing nucleotide triphosphate hydrolases"/>
    <property type="match status" value="1"/>
</dbReference>
<feature type="region of interest" description="Disordered" evidence="8">
    <location>
        <begin position="279"/>
        <end position="303"/>
    </location>
</feature>
<dbReference type="InterPro" id="IPR032675">
    <property type="entry name" value="LRR_dom_sf"/>
</dbReference>
<dbReference type="Pfam" id="PF23598">
    <property type="entry name" value="LRR_14"/>
    <property type="match status" value="1"/>
</dbReference>
<comment type="similarity">
    <text evidence="1">Belongs to the disease resistance NB-LRR family.</text>
</comment>
<dbReference type="FunFam" id="3.40.50.300:FF:001091">
    <property type="entry name" value="Probable disease resistance protein At1g61300"/>
    <property type="match status" value="1"/>
</dbReference>
<keyword evidence="3" id="KW-0677">Repeat</keyword>
<evidence type="ECO:0000256" key="1">
    <source>
        <dbReference type="ARBA" id="ARBA00008894"/>
    </source>
</evidence>
<dbReference type="InterPro" id="IPR002182">
    <property type="entry name" value="NB-ARC"/>
</dbReference>
<dbReference type="PRINTS" id="PR00364">
    <property type="entry name" value="DISEASERSIST"/>
</dbReference>
<dbReference type="InterPro" id="IPR042197">
    <property type="entry name" value="Apaf_helical"/>
</dbReference>
<protein>
    <submittedName>
        <fullName evidence="13">Uncharacterized protein</fullName>
    </submittedName>
</protein>
<name>A0A2H5QPV0_CITUN</name>
<keyword evidence="7" id="KW-0175">Coiled coil</keyword>
<evidence type="ECO:0000259" key="9">
    <source>
        <dbReference type="Pfam" id="PF00931"/>
    </source>
</evidence>
<dbReference type="GO" id="GO:0006952">
    <property type="term" value="P:defense response"/>
    <property type="evidence" value="ECO:0007669"/>
    <property type="project" value="UniProtKB-KW"/>
</dbReference>
<dbReference type="Gene3D" id="1.10.10.10">
    <property type="entry name" value="Winged helix-like DNA-binding domain superfamily/Winged helix DNA-binding domain"/>
    <property type="match status" value="1"/>
</dbReference>
<organism evidence="13 14">
    <name type="scientific">Citrus unshiu</name>
    <name type="common">Satsuma mandarin</name>
    <name type="synonym">Citrus nobilis var. unshiu</name>
    <dbReference type="NCBI Taxonomy" id="55188"/>
    <lineage>
        <taxon>Eukaryota</taxon>
        <taxon>Viridiplantae</taxon>
        <taxon>Streptophyta</taxon>
        <taxon>Embryophyta</taxon>
        <taxon>Tracheophyta</taxon>
        <taxon>Spermatophyta</taxon>
        <taxon>Magnoliopsida</taxon>
        <taxon>eudicotyledons</taxon>
        <taxon>Gunneridae</taxon>
        <taxon>Pentapetalae</taxon>
        <taxon>rosids</taxon>
        <taxon>malvids</taxon>
        <taxon>Sapindales</taxon>
        <taxon>Rutaceae</taxon>
        <taxon>Aurantioideae</taxon>
        <taxon>Citrus</taxon>
    </lineage>
</organism>
<keyword evidence="4" id="KW-0547">Nucleotide-binding</keyword>
<dbReference type="Proteomes" id="UP000236630">
    <property type="component" value="Unassembled WGS sequence"/>
</dbReference>
<feature type="domain" description="Disease resistance protein At4g27190-like leucine-rich repeats" evidence="10">
    <location>
        <begin position="753"/>
        <end position="859"/>
    </location>
</feature>
<dbReference type="InterPro" id="IPR058922">
    <property type="entry name" value="WHD_DRP"/>
</dbReference>
<dbReference type="EMBL" id="BDQV01000600">
    <property type="protein sequence ID" value="GAY66646.1"/>
    <property type="molecule type" value="Genomic_DNA"/>
</dbReference>
<reference evidence="13 14" key="1">
    <citation type="journal article" date="2017" name="Front. Genet.">
        <title>Draft sequencing of the heterozygous diploid genome of Satsuma (Citrus unshiu Marc.) using a hybrid assembly approach.</title>
        <authorList>
            <person name="Shimizu T."/>
            <person name="Tanizawa Y."/>
            <person name="Mochizuki T."/>
            <person name="Nagasaki H."/>
            <person name="Yoshioka T."/>
            <person name="Toyoda A."/>
            <person name="Fujiyama A."/>
            <person name="Kaminuma E."/>
            <person name="Nakamura Y."/>
        </authorList>
    </citation>
    <scope>NUCLEOTIDE SEQUENCE [LARGE SCALE GENOMIC DNA]</scope>
    <source>
        <strain evidence="14">cv. Miyagawa wase</strain>
    </source>
</reference>
<evidence type="ECO:0000256" key="5">
    <source>
        <dbReference type="ARBA" id="ARBA00022821"/>
    </source>
</evidence>
<keyword evidence="5" id="KW-0611">Plant defense</keyword>
<dbReference type="Gene3D" id="1.10.8.430">
    <property type="entry name" value="Helical domain of apoptotic protease-activating factors"/>
    <property type="match status" value="1"/>
</dbReference>
<feature type="domain" description="NB-ARC" evidence="9">
    <location>
        <begin position="296"/>
        <end position="348"/>
    </location>
</feature>